<dbReference type="AlphaFoldDB" id="A0A010ZS58"/>
<evidence type="ECO:0000256" key="12">
    <source>
        <dbReference type="PIRNR" id="PIRNR003097"/>
    </source>
</evidence>
<reference evidence="16 17" key="1">
    <citation type="submission" date="2013-07" db="EMBL/GenBank/DDBJ databases">
        <authorList>
            <consortium name="DOE Joint Genome Institute"/>
            <person name="Eisen J."/>
            <person name="Huntemann M."/>
            <person name="Han J."/>
            <person name="Chen A."/>
            <person name="Kyrpides N."/>
            <person name="Mavromatis K."/>
            <person name="Markowitz V."/>
            <person name="Palaniappan K."/>
            <person name="Ivanova N."/>
            <person name="Schaumberg A."/>
            <person name="Pati A."/>
            <person name="Liolios K."/>
            <person name="Nordberg H.P."/>
            <person name="Cantor M.N."/>
            <person name="Hua S.X."/>
            <person name="Woyke T."/>
        </authorList>
    </citation>
    <scope>NUCLEOTIDE SEQUENCE [LARGE SCALE GENOMIC DNA]</scope>
    <source>
        <strain evidence="16 17">DSM 44712</strain>
    </source>
</reference>
<dbReference type="InterPro" id="IPR040690">
    <property type="entry name" value="FtsX_ECD"/>
</dbReference>
<keyword evidence="11 12" id="KW-0131">Cell cycle</keyword>
<name>A0A010ZS58_9ACTN</name>
<comment type="subunit">
    <text evidence="4">Forms a membrane-associated complex with FtsE.</text>
</comment>
<evidence type="ECO:0000259" key="15">
    <source>
        <dbReference type="Pfam" id="PF18075"/>
    </source>
</evidence>
<feature type="transmembrane region" description="Helical" evidence="13">
    <location>
        <begin position="214"/>
        <end position="238"/>
    </location>
</feature>
<evidence type="ECO:0000256" key="6">
    <source>
        <dbReference type="ARBA" id="ARBA00022475"/>
    </source>
</evidence>
<evidence type="ECO:0000256" key="1">
    <source>
        <dbReference type="ARBA" id="ARBA00003552"/>
    </source>
</evidence>
<dbReference type="PIRSF" id="PIRSF003097">
    <property type="entry name" value="FtsX"/>
    <property type="match status" value="1"/>
</dbReference>
<evidence type="ECO:0000256" key="8">
    <source>
        <dbReference type="ARBA" id="ARBA00022692"/>
    </source>
</evidence>
<dbReference type="InterPro" id="IPR004513">
    <property type="entry name" value="FtsX"/>
</dbReference>
<evidence type="ECO:0000256" key="2">
    <source>
        <dbReference type="ARBA" id="ARBA00004651"/>
    </source>
</evidence>
<dbReference type="RefSeq" id="WP_035848828.1">
    <property type="nucleotide sequence ID" value="NZ_KK073874.1"/>
</dbReference>
<dbReference type="GO" id="GO:0005886">
    <property type="term" value="C:plasma membrane"/>
    <property type="evidence" value="ECO:0007669"/>
    <property type="project" value="UniProtKB-SubCell"/>
</dbReference>
<dbReference type="Pfam" id="PF18075">
    <property type="entry name" value="FtsX_ECD"/>
    <property type="match status" value="1"/>
</dbReference>
<feature type="transmembrane region" description="Helical" evidence="13">
    <location>
        <begin position="270"/>
        <end position="291"/>
    </location>
</feature>
<dbReference type="Pfam" id="PF02687">
    <property type="entry name" value="FtsX"/>
    <property type="match status" value="1"/>
</dbReference>
<dbReference type="PANTHER" id="PTHR47755:SF1">
    <property type="entry name" value="CELL DIVISION PROTEIN FTSX"/>
    <property type="match status" value="1"/>
</dbReference>
<evidence type="ECO:0000256" key="7">
    <source>
        <dbReference type="ARBA" id="ARBA00022618"/>
    </source>
</evidence>
<evidence type="ECO:0000256" key="5">
    <source>
        <dbReference type="ARBA" id="ARBA00021907"/>
    </source>
</evidence>
<proteinExistence type="inferred from homology"/>
<evidence type="ECO:0000256" key="9">
    <source>
        <dbReference type="ARBA" id="ARBA00022989"/>
    </source>
</evidence>
<dbReference type="PATRIC" id="fig|927661.3.peg.1093"/>
<organism evidence="16 17">
    <name type="scientific">Cryptosporangium arvum DSM 44712</name>
    <dbReference type="NCBI Taxonomy" id="927661"/>
    <lineage>
        <taxon>Bacteria</taxon>
        <taxon>Bacillati</taxon>
        <taxon>Actinomycetota</taxon>
        <taxon>Actinomycetes</taxon>
        <taxon>Cryptosporangiales</taxon>
        <taxon>Cryptosporangiaceae</taxon>
        <taxon>Cryptosporangium</taxon>
    </lineage>
</organism>
<evidence type="ECO:0000256" key="3">
    <source>
        <dbReference type="ARBA" id="ARBA00007379"/>
    </source>
</evidence>
<dbReference type="EMBL" id="JFBT01000001">
    <property type="protein sequence ID" value="EXG80052.1"/>
    <property type="molecule type" value="Genomic_DNA"/>
</dbReference>
<keyword evidence="9 13" id="KW-1133">Transmembrane helix</keyword>
<sequence>MRAKFVLTEAATGLWRNVTMTVALILTTAISLALLGAGGLLYTQVNKTKDLLYAQVEVTIFLETAVTPEQKDALQQKLESDSAIKSVTYESKQEAYERFKELFAESPDLVENTKPESLPESFRIKLENPSQANAIDAKYKNEAGVDVVSTQQELVGRLFDAIDAVKNLSLVVSLVSGAAAILLIGNTIQVAAYSRRREVSIMKLVGASNWYVRLPFILEAAVAGLIGALLASAGLAIAKVIVIDDALKALGQNSVVPSIGWSEIAVTAPILALVAVLTAGVTGWTTLRFYVKV</sequence>
<keyword evidence="10 12" id="KW-0472">Membrane</keyword>
<dbReference type="HOGENOM" id="CLU_073546_1_0_11"/>
<gene>
    <name evidence="16" type="ORF">CryarDRAFT_1112</name>
</gene>
<protein>
    <recommendedName>
        <fullName evidence="5 12">Cell division protein FtsX</fullName>
    </recommendedName>
</protein>
<evidence type="ECO:0000256" key="13">
    <source>
        <dbReference type="SAM" id="Phobius"/>
    </source>
</evidence>
<dbReference type="Gene3D" id="3.30.70.3040">
    <property type="match status" value="1"/>
</dbReference>
<accession>A0A010ZS58</accession>
<dbReference type="InterPro" id="IPR003838">
    <property type="entry name" value="ABC3_permease_C"/>
</dbReference>
<evidence type="ECO:0000313" key="17">
    <source>
        <dbReference type="Proteomes" id="UP000021053"/>
    </source>
</evidence>
<comment type="similarity">
    <text evidence="3 12">Belongs to the ABC-4 integral membrane protein family. FtsX subfamily.</text>
</comment>
<dbReference type="GO" id="GO:0051301">
    <property type="term" value="P:cell division"/>
    <property type="evidence" value="ECO:0007669"/>
    <property type="project" value="UniProtKB-KW"/>
</dbReference>
<feature type="domain" description="ABC3 transporter permease C-terminal" evidence="14">
    <location>
        <begin position="171"/>
        <end position="287"/>
    </location>
</feature>
<feature type="domain" description="FtsX extracellular" evidence="15">
    <location>
        <begin position="56"/>
        <end position="148"/>
    </location>
</feature>
<evidence type="ECO:0000259" key="14">
    <source>
        <dbReference type="Pfam" id="PF02687"/>
    </source>
</evidence>
<keyword evidence="7 12" id="KW-0132">Cell division</keyword>
<keyword evidence="6 12" id="KW-1003">Cell membrane</keyword>
<dbReference type="OrthoDB" id="9812531at2"/>
<keyword evidence="8 13" id="KW-0812">Transmembrane</keyword>
<comment type="function">
    <text evidence="1">Part of the ABC transporter FtsEX involved in cellular division.</text>
</comment>
<feature type="transmembrane region" description="Helical" evidence="13">
    <location>
        <begin position="21"/>
        <end position="42"/>
    </location>
</feature>
<dbReference type="Proteomes" id="UP000021053">
    <property type="component" value="Unassembled WGS sequence"/>
</dbReference>
<feature type="transmembrane region" description="Helical" evidence="13">
    <location>
        <begin position="168"/>
        <end position="193"/>
    </location>
</feature>
<dbReference type="PANTHER" id="PTHR47755">
    <property type="entry name" value="CELL DIVISION PROTEIN FTSX"/>
    <property type="match status" value="1"/>
</dbReference>
<evidence type="ECO:0000313" key="16">
    <source>
        <dbReference type="EMBL" id="EXG80052.1"/>
    </source>
</evidence>
<comment type="caution">
    <text evidence="16">The sequence shown here is derived from an EMBL/GenBank/DDBJ whole genome shotgun (WGS) entry which is preliminary data.</text>
</comment>
<dbReference type="NCBIfam" id="NF038346">
    <property type="entry name" value="FtsX_actino"/>
    <property type="match status" value="1"/>
</dbReference>
<evidence type="ECO:0000256" key="11">
    <source>
        <dbReference type="ARBA" id="ARBA00023306"/>
    </source>
</evidence>
<comment type="subcellular location">
    <subcellularLocation>
        <location evidence="2">Cell membrane</location>
        <topology evidence="2">Multi-pass membrane protein</topology>
    </subcellularLocation>
</comment>
<keyword evidence="17" id="KW-1185">Reference proteome</keyword>
<evidence type="ECO:0000256" key="10">
    <source>
        <dbReference type="ARBA" id="ARBA00023136"/>
    </source>
</evidence>
<dbReference type="InterPro" id="IPR047929">
    <property type="entry name" value="FtsX_actino"/>
</dbReference>
<evidence type="ECO:0000256" key="4">
    <source>
        <dbReference type="ARBA" id="ARBA00011160"/>
    </source>
</evidence>